<dbReference type="InterPro" id="IPR050264">
    <property type="entry name" value="Bact_CCA-adding_enz_type3_sf"/>
</dbReference>
<organism evidence="11 12">
    <name type="scientific">Meridianimarinicoccus marinus</name>
    <dbReference type="NCBI Taxonomy" id="3231483"/>
    <lineage>
        <taxon>Bacteria</taxon>
        <taxon>Pseudomonadati</taxon>
        <taxon>Pseudomonadota</taxon>
        <taxon>Alphaproteobacteria</taxon>
        <taxon>Rhodobacterales</taxon>
        <taxon>Paracoccaceae</taxon>
        <taxon>Meridianimarinicoccus</taxon>
    </lineage>
</organism>
<dbReference type="EMBL" id="JBFBVU010000020">
    <property type="protein sequence ID" value="MEV8467968.1"/>
    <property type="molecule type" value="Genomic_DNA"/>
</dbReference>
<evidence type="ECO:0000259" key="10">
    <source>
        <dbReference type="Pfam" id="PF12627"/>
    </source>
</evidence>
<name>A0ABV3LC17_9RHOB</name>
<keyword evidence="5" id="KW-0479">Metal-binding</keyword>
<proteinExistence type="inferred from homology"/>
<dbReference type="PANTHER" id="PTHR46173">
    <property type="entry name" value="CCA TRNA NUCLEOTIDYLTRANSFERASE 1, MITOCHONDRIAL"/>
    <property type="match status" value="1"/>
</dbReference>
<evidence type="ECO:0000256" key="2">
    <source>
        <dbReference type="ARBA" id="ARBA00022679"/>
    </source>
</evidence>
<accession>A0ABV3LC17</accession>
<dbReference type="Pfam" id="PF01743">
    <property type="entry name" value="PolyA_pol"/>
    <property type="match status" value="1"/>
</dbReference>
<evidence type="ECO:0000256" key="3">
    <source>
        <dbReference type="ARBA" id="ARBA00022694"/>
    </source>
</evidence>
<keyword evidence="7" id="KW-0460">Magnesium</keyword>
<dbReference type="SUPFAM" id="SSF81891">
    <property type="entry name" value="Poly A polymerase C-terminal region-like"/>
    <property type="match status" value="1"/>
</dbReference>
<keyword evidence="4" id="KW-0548">Nucleotidyltransferase</keyword>
<keyword evidence="8" id="KW-0694">RNA-binding</keyword>
<evidence type="ECO:0000256" key="7">
    <source>
        <dbReference type="ARBA" id="ARBA00022842"/>
    </source>
</evidence>
<dbReference type="Pfam" id="PF12627">
    <property type="entry name" value="PolyA_pol_RNAbd"/>
    <property type="match status" value="1"/>
</dbReference>
<dbReference type="PANTHER" id="PTHR46173:SF1">
    <property type="entry name" value="CCA TRNA NUCLEOTIDYLTRANSFERASE 1, MITOCHONDRIAL"/>
    <property type="match status" value="1"/>
</dbReference>
<comment type="similarity">
    <text evidence="8">Belongs to the tRNA nucleotidyltransferase/poly(A) polymerase family.</text>
</comment>
<dbReference type="Gene3D" id="1.10.3090.10">
    <property type="entry name" value="cca-adding enzyme, domain 2"/>
    <property type="match status" value="1"/>
</dbReference>
<evidence type="ECO:0000256" key="8">
    <source>
        <dbReference type="RuleBase" id="RU003953"/>
    </source>
</evidence>
<comment type="caution">
    <text evidence="11">The sequence shown here is derived from an EMBL/GenBank/DDBJ whole genome shotgun (WGS) entry which is preliminary data.</text>
</comment>
<dbReference type="Proteomes" id="UP001553161">
    <property type="component" value="Unassembled WGS sequence"/>
</dbReference>
<dbReference type="InterPro" id="IPR043519">
    <property type="entry name" value="NT_sf"/>
</dbReference>
<evidence type="ECO:0000256" key="6">
    <source>
        <dbReference type="ARBA" id="ARBA00022741"/>
    </source>
</evidence>
<evidence type="ECO:0000256" key="1">
    <source>
        <dbReference type="ARBA" id="ARBA00001946"/>
    </source>
</evidence>
<gene>
    <name evidence="11" type="ORF">AB0T83_14420</name>
</gene>
<dbReference type="InterPro" id="IPR032828">
    <property type="entry name" value="PolyA_RNA-bd"/>
</dbReference>
<dbReference type="SUPFAM" id="SSF81301">
    <property type="entry name" value="Nucleotidyltransferase"/>
    <property type="match status" value="1"/>
</dbReference>
<evidence type="ECO:0000259" key="9">
    <source>
        <dbReference type="Pfam" id="PF01743"/>
    </source>
</evidence>
<sequence length="386" mass="41164">MTRIDADWLVDPAARAVCAALTGAGHRIFFVGGCVRNTLLGRPVSDLDLATDARPEQTEAAAAAAGLKSVPTGKDHGTITLVVAGQGFEVTTFRHDIETDGRHAVVRFSDRLEDDAARRDFTMNALYATPDGQVIDPVGGLDDLRVRRLRFIGDADQRIAEDYLRILRFFRFHAWYADPMGGMDAEALAACAAGAEGLDRLAAERVGQEMLKLLAAPDPGPAVAAMEQAGILSRVLPGATARALPVLIHLEGDLPADPLRRLAVLGGQDVAARLRLSRTQVRRLDLLQQRLADPRPVAELAYRHGPDAARNIALLLAASLEQPLPATLEADLAQGAAARFPISAADLMPRLQGKALGEALAALEARWIASGFSLDKSALLQLPEAG</sequence>
<evidence type="ECO:0000313" key="12">
    <source>
        <dbReference type="Proteomes" id="UP001553161"/>
    </source>
</evidence>
<keyword evidence="6" id="KW-0547">Nucleotide-binding</keyword>
<dbReference type="CDD" id="cd05398">
    <property type="entry name" value="NT_ClassII-CCAase"/>
    <property type="match status" value="1"/>
</dbReference>
<feature type="domain" description="Poly A polymerase head" evidence="9">
    <location>
        <begin position="28"/>
        <end position="150"/>
    </location>
</feature>
<evidence type="ECO:0000313" key="11">
    <source>
        <dbReference type="EMBL" id="MEV8467968.1"/>
    </source>
</evidence>
<keyword evidence="2 8" id="KW-0808">Transferase</keyword>
<dbReference type="Gene3D" id="3.30.460.10">
    <property type="entry name" value="Beta Polymerase, domain 2"/>
    <property type="match status" value="1"/>
</dbReference>
<feature type="domain" description="tRNA nucleotidyltransferase/poly(A) polymerase RNA and SrmB- binding" evidence="10">
    <location>
        <begin position="184"/>
        <end position="240"/>
    </location>
</feature>
<keyword evidence="12" id="KW-1185">Reference proteome</keyword>
<evidence type="ECO:0000256" key="4">
    <source>
        <dbReference type="ARBA" id="ARBA00022695"/>
    </source>
</evidence>
<protein>
    <submittedName>
        <fullName evidence="11">CCA tRNA nucleotidyltransferase</fullName>
    </submittedName>
</protein>
<reference evidence="11 12" key="1">
    <citation type="submission" date="2024-07" db="EMBL/GenBank/DDBJ databases">
        <authorList>
            <person name="Kang M."/>
        </authorList>
    </citation>
    <scope>NUCLEOTIDE SEQUENCE [LARGE SCALE GENOMIC DNA]</scope>
    <source>
        <strain evidence="11 12">DFM31</strain>
    </source>
</reference>
<keyword evidence="3" id="KW-0819">tRNA processing</keyword>
<evidence type="ECO:0000256" key="5">
    <source>
        <dbReference type="ARBA" id="ARBA00022723"/>
    </source>
</evidence>
<dbReference type="RefSeq" id="WP_366193893.1">
    <property type="nucleotide sequence ID" value="NZ_JBFBVU010000020.1"/>
</dbReference>
<comment type="cofactor">
    <cofactor evidence="1">
        <name>Mg(2+)</name>
        <dbReference type="ChEBI" id="CHEBI:18420"/>
    </cofactor>
</comment>
<dbReference type="InterPro" id="IPR002646">
    <property type="entry name" value="PolA_pol_head_dom"/>
</dbReference>